<protein>
    <submittedName>
        <fullName evidence="5">tRNA-binding protein</fullName>
    </submittedName>
</protein>
<dbReference type="Proteomes" id="UP000479132">
    <property type="component" value="Unassembled WGS sequence"/>
</dbReference>
<dbReference type="PROSITE" id="PS50886">
    <property type="entry name" value="TRBD"/>
    <property type="match status" value="1"/>
</dbReference>
<dbReference type="Pfam" id="PF01588">
    <property type="entry name" value="tRNA_bind"/>
    <property type="match status" value="1"/>
</dbReference>
<dbReference type="InterPro" id="IPR008231">
    <property type="entry name" value="CsaA"/>
</dbReference>
<dbReference type="InterPro" id="IPR051270">
    <property type="entry name" value="Tyrosine-tRNA_ligase_regulator"/>
</dbReference>
<evidence type="ECO:0000259" key="4">
    <source>
        <dbReference type="PROSITE" id="PS50886"/>
    </source>
</evidence>
<keyword evidence="2 3" id="KW-0694">RNA-binding</keyword>
<evidence type="ECO:0000256" key="1">
    <source>
        <dbReference type="ARBA" id="ARBA00022555"/>
    </source>
</evidence>
<accession>A0A6M1T0F6</accession>
<dbReference type="InterPro" id="IPR002547">
    <property type="entry name" value="tRNA-bd_dom"/>
</dbReference>
<keyword evidence="6" id="KW-1185">Reference proteome</keyword>
<keyword evidence="1 3" id="KW-0820">tRNA-binding</keyword>
<gene>
    <name evidence="5" type="ORF">G3569_11410</name>
</gene>
<evidence type="ECO:0000313" key="5">
    <source>
        <dbReference type="EMBL" id="NGP88966.1"/>
    </source>
</evidence>
<evidence type="ECO:0000256" key="2">
    <source>
        <dbReference type="ARBA" id="ARBA00022884"/>
    </source>
</evidence>
<dbReference type="PANTHER" id="PTHR11586">
    <property type="entry name" value="TRNA-AMINOACYLATION COFACTOR ARC1 FAMILY MEMBER"/>
    <property type="match status" value="1"/>
</dbReference>
<feature type="domain" description="TRNA-binding" evidence="4">
    <location>
        <begin position="8"/>
        <end position="112"/>
    </location>
</feature>
<dbReference type="NCBIfam" id="NF007495">
    <property type="entry name" value="PRK10089.1-4"/>
    <property type="match status" value="1"/>
</dbReference>
<dbReference type="Gene3D" id="2.40.50.140">
    <property type="entry name" value="Nucleic acid-binding proteins"/>
    <property type="match status" value="1"/>
</dbReference>
<reference evidence="5 6" key="1">
    <citation type="submission" date="2020-02" db="EMBL/GenBank/DDBJ databases">
        <title>Aliifodinibius halophilus 2W32, complete genome.</title>
        <authorList>
            <person name="Li Y."/>
            <person name="Wu S."/>
        </authorList>
    </citation>
    <scope>NUCLEOTIDE SEQUENCE [LARGE SCALE GENOMIC DNA]</scope>
    <source>
        <strain evidence="5 6">2W32</strain>
    </source>
</reference>
<dbReference type="RefSeq" id="WP_165269231.1">
    <property type="nucleotide sequence ID" value="NZ_JAALLS010000014.1"/>
</dbReference>
<name>A0A6M1T0F6_9BACT</name>
<sequence length="112" mass="12369">MDTIDWAHFESVELRIGTIIEANEFPEAHNPAYKLKIDFGDSIGTKKSSAQITDLYDIEQLVGKQVIAVVNLPPKQIGPFISECLVTGLYRNEEEVVLAVPDKQTPNGAKLS</sequence>
<dbReference type="AlphaFoldDB" id="A0A6M1T0F6"/>
<dbReference type="InterPro" id="IPR012340">
    <property type="entry name" value="NA-bd_OB-fold"/>
</dbReference>
<evidence type="ECO:0000313" key="6">
    <source>
        <dbReference type="Proteomes" id="UP000479132"/>
    </source>
</evidence>
<dbReference type="FunFam" id="2.40.50.140:FF:000165">
    <property type="entry name" value="Chaperone CsaA"/>
    <property type="match status" value="1"/>
</dbReference>
<dbReference type="NCBIfam" id="NF007494">
    <property type="entry name" value="PRK10089.1-3"/>
    <property type="match status" value="1"/>
</dbReference>
<dbReference type="NCBIfam" id="TIGR02222">
    <property type="entry name" value="chap_CsaA"/>
    <property type="match status" value="1"/>
</dbReference>
<dbReference type="GO" id="GO:0000049">
    <property type="term" value="F:tRNA binding"/>
    <property type="evidence" value="ECO:0007669"/>
    <property type="project" value="UniProtKB-UniRule"/>
</dbReference>
<dbReference type="EMBL" id="JAALLS010000014">
    <property type="protein sequence ID" value="NGP88966.1"/>
    <property type="molecule type" value="Genomic_DNA"/>
</dbReference>
<dbReference type="PANTHER" id="PTHR11586:SF37">
    <property type="entry name" value="TRNA-BINDING DOMAIN-CONTAINING PROTEIN"/>
    <property type="match status" value="1"/>
</dbReference>
<dbReference type="NCBIfam" id="NF007493">
    <property type="entry name" value="PRK10089.1-2"/>
    <property type="match status" value="1"/>
</dbReference>
<evidence type="ECO:0000256" key="3">
    <source>
        <dbReference type="PROSITE-ProRule" id="PRU00209"/>
    </source>
</evidence>
<dbReference type="SUPFAM" id="SSF50249">
    <property type="entry name" value="Nucleic acid-binding proteins"/>
    <property type="match status" value="1"/>
</dbReference>
<dbReference type="CDD" id="cd02798">
    <property type="entry name" value="tRNA_bind_CsaA"/>
    <property type="match status" value="1"/>
</dbReference>
<comment type="caution">
    <text evidence="5">The sequence shown here is derived from an EMBL/GenBank/DDBJ whole genome shotgun (WGS) entry which is preliminary data.</text>
</comment>
<proteinExistence type="predicted"/>
<organism evidence="5 6">
    <name type="scientific">Fodinibius halophilus</name>
    <dbReference type="NCBI Taxonomy" id="1736908"/>
    <lineage>
        <taxon>Bacteria</taxon>
        <taxon>Pseudomonadati</taxon>
        <taxon>Balneolota</taxon>
        <taxon>Balneolia</taxon>
        <taxon>Balneolales</taxon>
        <taxon>Balneolaceae</taxon>
        <taxon>Fodinibius</taxon>
    </lineage>
</organism>